<dbReference type="AlphaFoldDB" id="A0A3A6QKU1"/>
<accession>A0A3A6QKU1</accession>
<sequence length="301" mass="33328">MSGKADRAETRVVNQIENNISDTTGKFTIAVKNGTQVDQVSWLEGRIILSDERLILLGDSGQLAIDFSDITGLSGQKQPDQSLAALSDYMRVELGSDVIIIIPERYESFRERFYTATLEGETVRCKHPAVSGGVVQTASWETARLGINPNHVVVTLNDGTQATLEFEELSDTTVTNQTINGAERTVIHVSHLAGKTMVETHIAVPQRARVFAQSLFKQAERRSQTDIELTRTEQEVLLALHTGVRPFDIPSFVGSDVTTIEETFDQLIEYGIINRVRMRQEVELNASGRNIAANALDDRSQ</sequence>
<dbReference type="EMBL" id="QMDW01000024">
    <property type="protein sequence ID" value="RJX48203.1"/>
    <property type="molecule type" value="Genomic_DNA"/>
</dbReference>
<dbReference type="PANTHER" id="PTHR42201:SF1">
    <property type="entry name" value="TAXIS PROTEIN"/>
    <property type="match status" value="1"/>
</dbReference>
<dbReference type="GO" id="GO:0006935">
    <property type="term" value="P:chemotaxis"/>
    <property type="evidence" value="ECO:0007669"/>
    <property type="project" value="UniProtKB-UniRule"/>
</dbReference>
<dbReference type="PIRSF" id="PIRSF026802">
    <property type="entry name" value="UCP026802"/>
    <property type="match status" value="1"/>
</dbReference>
<comment type="caution">
    <text evidence="2">The sequence shown here is derived from an EMBL/GenBank/DDBJ whole genome shotgun (WGS) entry which is preliminary data.</text>
</comment>
<evidence type="ECO:0000313" key="2">
    <source>
        <dbReference type="EMBL" id="RJX48203.1"/>
    </source>
</evidence>
<evidence type="ECO:0000256" key="1">
    <source>
        <dbReference type="PIRNR" id="PIRNR026802"/>
    </source>
</evidence>
<gene>
    <name evidence="2" type="ORF">DP106_12825</name>
</gene>
<dbReference type="Pfam" id="PF04283">
    <property type="entry name" value="CheF-arch"/>
    <property type="match status" value="1"/>
</dbReference>
<keyword evidence="1" id="KW-0145">Chemotaxis</keyword>
<keyword evidence="3" id="KW-1185">Reference proteome</keyword>
<comment type="function">
    <text evidence="1">Involved in taxis signal transduction.</text>
</comment>
<dbReference type="InterPro" id="IPR007381">
    <property type="entry name" value="CheF1/F2"/>
</dbReference>
<organism evidence="2 3">
    <name type="scientific">Halonotius pteroides</name>
    <dbReference type="NCBI Taxonomy" id="268735"/>
    <lineage>
        <taxon>Archaea</taxon>
        <taxon>Methanobacteriati</taxon>
        <taxon>Methanobacteriota</taxon>
        <taxon>Stenosarchaea group</taxon>
        <taxon>Halobacteria</taxon>
        <taxon>Halobacteriales</taxon>
        <taxon>Haloferacaceae</taxon>
        <taxon>Halonotius</taxon>
    </lineage>
</organism>
<name>A0A3A6QKU1_9EURY</name>
<reference evidence="2 3" key="1">
    <citation type="submission" date="2018-06" db="EMBL/GenBank/DDBJ databases">
        <title>Halonotius sp. F13-13 a new haloarchaeeon isolated from a solar saltern from Isla Cristina, Huelva, Spain.</title>
        <authorList>
            <person name="Duran-Viseras A."/>
            <person name="Sanchez-Porro C."/>
            <person name="Ventosa A."/>
        </authorList>
    </citation>
    <scope>NUCLEOTIDE SEQUENCE [LARGE SCALE GENOMIC DNA]</scope>
    <source>
        <strain evidence="2 3">CECT 7525</strain>
    </source>
</reference>
<dbReference type="RefSeq" id="WP_120085899.1">
    <property type="nucleotide sequence ID" value="NZ_QMDW01000024.1"/>
</dbReference>
<evidence type="ECO:0000313" key="3">
    <source>
        <dbReference type="Proteomes" id="UP000281564"/>
    </source>
</evidence>
<comment type="subunit">
    <text evidence="1">Interacts with chemotaxis (Che) proteins as well as flagella accessory (Fla) proteins.</text>
</comment>
<proteinExistence type="predicted"/>
<dbReference type="Proteomes" id="UP000281564">
    <property type="component" value="Unassembled WGS sequence"/>
</dbReference>
<dbReference type="OrthoDB" id="227825at2157"/>
<dbReference type="PANTHER" id="PTHR42201">
    <property type="entry name" value="TAXIS PROTEIN"/>
    <property type="match status" value="1"/>
</dbReference>
<protein>
    <recommendedName>
        <fullName evidence="1">Taxis protein CheF</fullName>
    </recommendedName>
</protein>